<dbReference type="PROSITE" id="PS51257">
    <property type="entry name" value="PROKAR_LIPOPROTEIN"/>
    <property type="match status" value="1"/>
</dbReference>
<dbReference type="PANTHER" id="PTHR38834">
    <property type="entry name" value="PERIPLASMIC SUBSTRATE BINDING PROTEIN FAMILY 3"/>
    <property type="match status" value="1"/>
</dbReference>
<gene>
    <name evidence="1" type="ORF">BET10_11560</name>
</gene>
<dbReference type="SUPFAM" id="SSF53850">
    <property type="entry name" value="Periplasmic binding protein-like II"/>
    <property type="match status" value="1"/>
</dbReference>
<dbReference type="RefSeq" id="WP_070985359.1">
    <property type="nucleotide sequence ID" value="NZ_MKJU01000025.1"/>
</dbReference>
<dbReference type="STRING" id="1859457.BET10_11560"/>
<dbReference type="Gene3D" id="3.40.190.10">
    <property type="entry name" value="Periplasmic binding protein-like II"/>
    <property type="match status" value="2"/>
</dbReference>
<comment type="caution">
    <text evidence="1">The sequence shown here is derived from an EMBL/GenBank/DDBJ whole genome shotgun (WGS) entry which is preliminary data.</text>
</comment>
<organism evidence="1 2">
    <name type="scientific">Pseudoalteromonas amylolytica</name>
    <dbReference type="NCBI Taxonomy" id="1859457"/>
    <lineage>
        <taxon>Bacteria</taxon>
        <taxon>Pseudomonadati</taxon>
        <taxon>Pseudomonadota</taxon>
        <taxon>Gammaproteobacteria</taxon>
        <taxon>Alteromonadales</taxon>
        <taxon>Pseudoalteromonadaceae</taxon>
        <taxon>Pseudoalteromonas</taxon>
    </lineage>
</organism>
<dbReference type="AlphaFoldDB" id="A0A1S1MZ54"/>
<keyword evidence="2" id="KW-1185">Reference proteome</keyword>
<protein>
    <submittedName>
        <fullName evidence="1">Uncharacterized protein</fullName>
    </submittedName>
</protein>
<name>A0A1S1MZ54_9GAMM</name>
<dbReference type="Proteomes" id="UP000179786">
    <property type="component" value="Unassembled WGS sequence"/>
</dbReference>
<reference evidence="1 2" key="1">
    <citation type="submission" date="2016-09" db="EMBL/GenBank/DDBJ databases">
        <title>Pseudoalteromonas amylolytica sp. nov., isolated from the surface seawater.</title>
        <authorList>
            <person name="Wu Y.-H."/>
            <person name="Cheng H."/>
            <person name="Jin X.-B."/>
            <person name="Wang C.-S."/>
            <person name="Xu X.-W."/>
        </authorList>
    </citation>
    <scope>NUCLEOTIDE SEQUENCE [LARGE SCALE GENOMIC DNA]</scope>
    <source>
        <strain evidence="1 2">JW1</strain>
    </source>
</reference>
<dbReference type="OrthoDB" id="8587856at2"/>
<proteinExistence type="predicted"/>
<dbReference type="EMBL" id="MKJU01000025">
    <property type="protein sequence ID" value="OHU91444.1"/>
    <property type="molecule type" value="Genomic_DNA"/>
</dbReference>
<evidence type="ECO:0000313" key="1">
    <source>
        <dbReference type="EMBL" id="OHU91444.1"/>
    </source>
</evidence>
<accession>A0A1S1MZ54</accession>
<sequence>MKSLSWAVLGMISACYSAFSQEKIDIYTEHFPPYQFLTERGEVAGGATTMVRLLMAQAQIDYQIHVLPWFRAVQQTHESNTALLYSLARSSEREQHYQWIMPLCELKVGFYQRAGSVTPKPHYSLNNLKHYIVGVGAGQPSEEYLKNEGFKKSNLVSLSSLNQAGGLLEKGRIDFLFGAQSFVEQMAHVMGTEQSWELVLEVPKLSAQLYLAANKNAPKKYVKKLIEAAQTVQGAHLNSITTCSNSQYIQ</sequence>
<evidence type="ECO:0000313" key="2">
    <source>
        <dbReference type="Proteomes" id="UP000179786"/>
    </source>
</evidence>
<dbReference type="PANTHER" id="PTHR38834:SF3">
    <property type="entry name" value="SOLUTE-BINDING PROTEIN FAMILY 3_N-TERMINAL DOMAIN-CONTAINING PROTEIN"/>
    <property type="match status" value="1"/>
</dbReference>